<dbReference type="InterPro" id="IPR036162">
    <property type="entry name" value="Resolvase-like_N_sf"/>
</dbReference>
<keyword evidence="4" id="KW-1185">Reference proteome</keyword>
<proteinExistence type="inferred from homology"/>
<evidence type="ECO:0000313" key="3">
    <source>
        <dbReference type="EMBL" id="SMO57106.1"/>
    </source>
</evidence>
<gene>
    <name evidence="3" type="ORF">SAMN06264849_103266</name>
</gene>
<organism evidence="3 4">
    <name type="scientific">Melghirimyces algeriensis</name>
    <dbReference type="NCBI Taxonomy" id="910412"/>
    <lineage>
        <taxon>Bacteria</taxon>
        <taxon>Bacillati</taxon>
        <taxon>Bacillota</taxon>
        <taxon>Bacilli</taxon>
        <taxon>Bacillales</taxon>
        <taxon>Thermoactinomycetaceae</taxon>
        <taxon>Melghirimyces</taxon>
    </lineage>
</organism>
<reference evidence="3 4" key="1">
    <citation type="submission" date="2017-05" db="EMBL/GenBank/DDBJ databases">
        <authorList>
            <person name="Varghese N."/>
            <person name="Submissions S."/>
        </authorList>
    </citation>
    <scope>NUCLEOTIDE SEQUENCE [LARGE SCALE GENOMIC DNA]</scope>
    <source>
        <strain evidence="3 4">DSM 45474</strain>
    </source>
</reference>
<evidence type="ECO:0000259" key="2">
    <source>
        <dbReference type="PROSITE" id="PS51736"/>
    </source>
</evidence>
<dbReference type="AlphaFoldDB" id="A0A521CCF3"/>
<dbReference type="PANTHER" id="PTHR30461">
    <property type="entry name" value="DNA-INVERTASE FROM LAMBDOID PROPHAGE"/>
    <property type="match status" value="1"/>
</dbReference>
<protein>
    <submittedName>
        <fullName evidence="3">Site-specific DNA recombinase</fullName>
    </submittedName>
</protein>
<dbReference type="Pfam" id="PF00239">
    <property type="entry name" value="Resolvase"/>
    <property type="match status" value="1"/>
</dbReference>
<dbReference type="GO" id="GO:0003677">
    <property type="term" value="F:DNA binding"/>
    <property type="evidence" value="ECO:0007669"/>
    <property type="project" value="InterPro"/>
</dbReference>
<dbReference type="Proteomes" id="UP000315636">
    <property type="component" value="Unassembled WGS sequence"/>
</dbReference>
<dbReference type="GO" id="GO:0000150">
    <property type="term" value="F:DNA strand exchange activity"/>
    <property type="evidence" value="ECO:0007669"/>
    <property type="project" value="InterPro"/>
</dbReference>
<feature type="domain" description="Resolvase/invertase-type recombinase catalytic" evidence="2">
    <location>
        <begin position="2"/>
        <end position="147"/>
    </location>
</feature>
<dbReference type="EMBL" id="FXTI01000003">
    <property type="protein sequence ID" value="SMO57106.1"/>
    <property type="molecule type" value="Genomic_DNA"/>
</dbReference>
<dbReference type="RefSeq" id="WP_185956100.1">
    <property type="nucleotide sequence ID" value="NZ_FXTI01000003.1"/>
</dbReference>
<dbReference type="InterPro" id="IPR050639">
    <property type="entry name" value="SSR_resolvase"/>
</dbReference>
<dbReference type="PROSITE" id="PS51736">
    <property type="entry name" value="RECOMBINASES_3"/>
    <property type="match status" value="1"/>
</dbReference>
<dbReference type="Gene3D" id="3.40.50.1390">
    <property type="entry name" value="Resolvase, N-terminal catalytic domain"/>
    <property type="match status" value="1"/>
</dbReference>
<accession>A0A521CCF3</accession>
<dbReference type="SUPFAM" id="SSF53041">
    <property type="entry name" value="Resolvase-like"/>
    <property type="match status" value="1"/>
</dbReference>
<dbReference type="PANTHER" id="PTHR30461:SF26">
    <property type="entry name" value="RESOLVASE HOMOLOG YNEB"/>
    <property type="match status" value="1"/>
</dbReference>
<dbReference type="InterPro" id="IPR006119">
    <property type="entry name" value="Resolv_N"/>
</dbReference>
<dbReference type="SMART" id="SM00857">
    <property type="entry name" value="Resolvase"/>
    <property type="match status" value="1"/>
</dbReference>
<evidence type="ECO:0000256" key="1">
    <source>
        <dbReference type="ARBA" id="ARBA00009913"/>
    </source>
</evidence>
<evidence type="ECO:0000313" key="4">
    <source>
        <dbReference type="Proteomes" id="UP000315636"/>
    </source>
</evidence>
<comment type="similarity">
    <text evidence="1">Belongs to the site-specific recombinase resolvase family.</text>
</comment>
<sequence>MKGIIYARVSIPQTKKEMDIEEQVKVLKNWSNILSCKVQEVITERHSGFDLDRKGLFRLLDWVRKKEIEAVLVPNDTCLGKGEAKLAVIHQLFQSGCDIYSFQSGGKLELRADEWTMLSLLSKSDELRKNWKRYKISQGMRRAISEKDYSPQMNLANRGRGKRTKKSIPIEHIVSLKEKKLTFEEIAATLQGWGYHISRSTVHRRYREWIASSATLKPVEETDEN</sequence>
<name>A0A521CCF3_9BACL</name>